<dbReference type="NCBIfam" id="NF002937">
    <property type="entry name" value="PRK03584.1"/>
    <property type="match status" value="1"/>
</dbReference>
<protein>
    <submittedName>
        <fullName evidence="7">Acetoacetate--CoA ligase</fullName>
        <ecNumber evidence="7">6.2.1.16</ecNumber>
    </submittedName>
</protein>
<evidence type="ECO:0000259" key="5">
    <source>
        <dbReference type="Pfam" id="PF00501"/>
    </source>
</evidence>
<reference evidence="7" key="1">
    <citation type="submission" date="2019-02" db="EMBL/GenBank/DDBJ databases">
        <authorList>
            <person name="Li S.-H."/>
        </authorList>
    </citation>
    <scope>NUCLEOTIDE SEQUENCE</scope>
    <source>
        <strain evidence="7">IMCC14734</strain>
    </source>
</reference>
<dbReference type="GO" id="GO:0030729">
    <property type="term" value="F:acetoacetate-CoA ligase activity"/>
    <property type="evidence" value="ECO:0007669"/>
    <property type="project" value="UniProtKB-EC"/>
</dbReference>
<dbReference type="Gene3D" id="3.40.50.12780">
    <property type="entry name" value="N-terminal domain of ligase-like"/>
    <property type="match status" value="1"/>
</dbReference>
<evidence type="ECO:0000256" key="1">
    <source>
        <dbReference type="ARBA" id="ARBA00006432"/>
    </source>
</evidence>
<sequence length="650" mass="71442">MTRQLWAPSEQSVAAARVTHFREWVNEHQHLALGDFNALYQWSIADSSNFWREVWDYCAVISSARGEQVLANADQFPGAKWFPQARLNFAENLLRYRDDRPALISLLESGARRELSYAELYAQVEQLASSLRASGVRQGDRVAGFMPNIVETVVAMLAATSIGAIWSSCSPDFGLSGVLDRFGQIAPRVLLGGDGYFYNGKACDSLERLANIAQQIDSIECVVVVPVLSAAPDLGTIRDAICYADYLDPAPAPLVFEQLPFDHPLYVMYSSGTTGVPKCIVHGAGGTLLQHLKEHQLLVDLRREDVFFYFSTCGWMMWNWLVSGLASGATVLLYDGSPFAAEGQFLLDAIDSEKISIFGTSAKYLAALEKAELKPAQSHDLSSLRTILSTGSPLSHESFEFVYRDFKSDVCLSSISGGTDIVSCFVGGCPVLPVHLGEIQAPGLGMAVEIWDEQGRSVREQKGELVCTAPFPCAPVMFWNDPEGDKYRSAYFERFPGIWAQGDYGEITVSGGLVIHGRSDAVLNPGGVRIGTAEIYRQVERLREIQESIVIGQQWRDDVRVVLFVVMAVGQALDEALEARIRQSVREHTTPRHVPAKIIAVTDIPRTISGKIVELAVRNVVHGLPVNNTDALANPEALALYRDLPGLQQD</sequence>
<dbReference type="InterPro" id="IPR020845">
    <property type="entry name" value="AMP-binding_CS"/>
</dbReference>
<feature type="domain" description="AMP-dependent synthetase/ligase" evidence="5">
    <location>
        <begin position="92"/>
        <end position="468"/>
    </location>
</feature>
<evidence type="ECO:0000256" key="3">
    <source>
        <dbReference type="ARBA" id="ARBA00022741"/>
    </source>
</evidence>
<organism evidence="7 8">
    <name type="scientific">Candidatus Litorirhabdus singularis</name>
    <dbReference type="NCBI Taxonomy" id="2518993"/>
    <lineage>
        <taxon>Bacteria</taxon>
        <taxon>Pseudomonadati</taxon>
        <taxon>Pseudomonadota</taxon>
        <taxon>Gammaproteobacteria</taxon>
        <taxon>Cellvibrionales</taxon>
        <taxon>Halieaceae</taxon>
        <taxon>Candidatus Litorirhabdus</taxon>
    </lineage>
</organism>
<dbReference type="NCBIfam" id="TIGR01217">
    <property type="entry name" value="ac_ac_CoA_syn"/>
    <property type="match status" value="1"/>
</dbReference>
<dbReference type="InterPro" id="IPR045851">
    <property type="entry name" value="AMP-bd_C_sf"/>
</dbReference>
<evidence type="ECO:0000259" key="6">
    <source>
        <dbReference type="Pfam" id="PF13193"/>
    </source>
</evidence>
<keyword evidence="2 7" id="KW-0436">Ligase</keyword>
<evidence type="ECO:0000256" key="2">
    <source>
        <dbReference type="ARBA" id="ARBA00022598"/>
    </source>
</evidence>
<comment type="caution">
    <text evidence="7">The sequence shown here is derived from an EMBL/GenBank/DDBJ whole genome shotgun (WGS) entry which is preliminary data.</text>
</comment>
<evidence type="ECO:0000313" key="7">
    <source>
        <dbReference type="EMBL" id="MCX2980372.1"/>
    </source>
</evidence>
<comment type="similarity">
    <text evidence="1">Belongs to the ATP-dependent AMP-binding enzyme family.</text>
</comment>
<dbReference type="SUPFAM" id="SSF56801">
    <property type="entry name" value="Acetyl-CoA synthetase-like"/>
    <property type="match status" value="1"/>
</dbReference>
<dbReference type="Pfam" id="PF00501">
    <property type="entry name" value="AMP-binding"/>
    <property type="match status" value="1"/>
</dbReference>
<dbReference type="InterPro" id="IPR000873">
    <property type="entry name" value="AMP-dep_synth/lig_dom"/>
</dbReference>
<dbReference type="RefSeq" id="WP_279244348.1">
    <property type="nucleotide sequence ID" value="NZ_SHNN01000001.1"/>
</dbReference>
<dbReference type="PROSITE" id="PS00455">
    <property type="entry name" value="AMP_BINDING"/>
    <property type="match status" value="1"/>
</dbReference>
<dbReference type="EMBL" id="SHNN01000001">
    <property type="protein sequence ID" value="MCX2980372.1"/>
    <property type="molecule type" value="Genomic_DNA"/>
</dbReference>
<name>A0ABT3TG25_9GAMM</name>
<evidence type="ECO:0000256" key="4">
    <source>
        <dbReference type="ARBA" id="ARBA00022840"/>
    </source>
</evidence>
<dbReference type="InterPro" id="IPR005914">
    <property type="entry name" value="Acac_CoA_synth"/>
</dbReference>
<dbReference type="EC" id="6.2.1.16" evidence="7"/>
<dbReference type="CDD" id="cd05943">
    <property type="entry name" value="AACS"/>
    <property type="match status" value="1"/>
</dbReference>
<dbReference type="InterPro" id="IPR025110">
    <property type="entry name" value="AMP-bd_C"/>
</dbReference>
<dbReference type="Pfam" id="PF13193">
    <property type="entry name" value="AMP-binding_C"/>
    <property type="match status" value="1"/>
</dbReference>
<gene>
    <name evidence="7" type="ORF">EYC98_05740</name>
</gene>
<evidence type="ECO:0000313" key="8">
    <source>
        <dbReference type="Proteomes" id="UP001143362"/>
    </source>
</evidence>
<dbReference type="PANTHER" id="PTHR42921">
    <property type="entry name" value="ACETOACETYL-COA SYNTHETASE"/>
    <property type="match status" value="1"/>
</dbReference>
<keyword evidence="3" id="KW-0547">Nucleotide-binding</keyword>
<dbReference type="Gene3D" id="3.30.300.30">
    <property type="match status" value="1"/>
</dbReference>
<dbReference type="PANTHER" id="PTHR42921:SF1">
    <property type="entry name" value="ACETOACETYL-COA SYNTHETASE"/>
    <property type="match status" value="1"/>
</dbReference>
<dbReference type="InterPro" id="IPR042099">
    <property type="entry name" value="ANL_N_sf"/>
</dbReference>
<proteinExistence type="inferred from homology"/>
<dbReference type="Proteomes" id="UP001143362">
    <property type="component" value="Unassembled WGS sequence"/>
</dbReference>
<feature type="domain" description="AMP-binding enzyme C-terminal" evidence="6">
    <location>
        <begin position="542"/>
        <end position="611"/>
    </location>
</feature>
<keyword evidence="8" id="KW-1185">Reference proteome</keyword>
<accession>A0ABT3TG25</accession>
<keyword evidence="4" id="KW-0067">ATP-binding</keyword>